<organism evidence="1 2">
    <name type="scientific">Bacillus salacetis</name>
    <dbReference type="NCBI Taxonomy" id="2315464"/>
    <lineage>
        <taxon>Bacteria</taxon>
        <taxon>Bacillati</taxon>
        <taxon>Bacillota</taxon>
        <taxon>Bacilli</taxon>
        <taxon>Bacillales</taxon>
        <taxon>Bacillaceae</taxon>
        <taxon>Bacillus</taxon>
    </lineage>
</organism>
<dbReference type="InterPro" id="IPR005560">
    <property type="entry name" value="Csp_YhjQ"/>
</dbReference>
<name>A0A3A1R9L1_9BACI</name>
<keyword evidence="2" id="KW-1185">Reference proteome</keyword>
<accession>A0A3A1R9L1</accession>
<dbReference type="OrthoDB" id="5396211at2"/>
<dbReference type="Proteomes" id="UP000265801">
    <property type="component" value="Unassembled WGS sequence"/>
</dbReference>
<dbReference type="Pfam" id="PF03860">
    <property type="entry name" value="Csp"/>
    <property type="match status" value="1"/>
</dbReference>
<dbReference type="CDD" id="cd08026">
    <property type="entry name" value="DUF326"/>
    <property type="match status" value="1"/>
</dbReference>
<comment type="caution">
    <text evidence="1">The sequence shown here is derived from an EMBL/GenBank/DDBJ whole genome shotgun (WGS) entry which is preliminary data.</text>
</comment>
<evidence type="ECO:0000313" key="2">
    <source>
        <dbReference type="Proteomes" id="UP000265801"/>
    </source>
</evidence>
<reference evidence="1 2" key="1">
    <citation type="submission" date="2018-09" db="EMBL/GenBank/DDBJ databases">
        <title>Bacillus saliacetes sp. nov., isolated from Thai shrimp paste (Ka-pi).</title>
        <authorList>
            <person name="Daroonpunt R."/>
            <person name="Tanasupawat S."/>
            <person name="Yiamsombut S."/>
        </authorList>
    </citation>
    <scope>NUCLEOTIDE SEQUENCE [LARGE SCALE GENOMIC DNA]</scope>
    <source>
        <strain evidence="1 2">SKP7-4</strain>
    </source>
</reference>
<evidence type="ECO:0000313" key="1">
    <source>
        <dbReference type="EMBL" id="RIW38454.1"/>
    </source>
</evidence>
<dbReference type="AlphaFoldDB" id="A0A3A1R9L1"/>
<dbReference type="Gene3D" id="1.20.1270.360">
    <property type="match status" value="1"/>
</dbReference>
<dbReference type="EMBL" id="QXIR01000002">
    <property type="protein sequence ID" value="RIW38454.1"/>
    <property type="molecule type" value="Genomic_DNA"/>
</dbReference>
<proteinExistence type="predicted"/>
<gene>
    <name evidence="1" type="ORF">D3H55_02655</name>
</gene>
<dbReference type="PANTHER" id="PTHR37310:SF1">
    <property type="entry name" value="CYTOPLASMIC PROTEIN"/>
    <property type="match status" value="1"/>
</dbReference>
<protein>
    <submittedName>
        <fullName evidence="1">Four-helix bundle copper-binding protein</fullName>
    </submittedName>
</protein>
<dbReference type="InterPro" id="IPR044543">
    <property type="entry name" value="YHJQ-like"/>
</dbReference>
<dbReference type="PANTHER" id="PTHR37310">
    <property type="entry name" value="CYTOPLASMIC PROTEIN-RELATED"/>
    <property type="match status" value="1"/>
</dbReference>
<sequence length="143" mass="15952">MSISITPHCACNAQVVFKGNRQGNSFLNITIRGVLNLNQTYEDCLKACQECLEACNVCFDSCLKEEDVKMMAECIRLDRECAEVCSLAIGALQYDSPNVKGIIRLMAEVCESCGNECKKHDHDHCQKCAEACFKCAEECRKLI</sequence>